<evidence type="ECO:0000256" key="3">
    <source>
        <dbReference type="SAM" id="Phobius"/>
    </source>
</evidence>
<protein>
    <recommendedName>
        <fullName evidence="6">Leucine carboxyl methyltransferase</fullName>
    </recommendedName>
</protein>
<dbReference type="Proteomes" id="UP000093514">
    <property type="component" value="Unassembled WGS sequence"/>
</dbReference>
<keyword evidence="3" id="KW-0472">Membrane</keyword>
<keyword evidence="5" id="KW-1185">Reference proteome</keyword>
<reference evidence="4 5" key="2">
    <citation type="submission" date="2016-08" db="EMBL/GenBank/DDBJ databases">
        <title>Orenia metallireducens sp. nov. strain Z6, a Novel Metal-reducing Firmicute from the Deep Subsurface.</title>
        <authorList>
            <person name="Maxim B.I."/>
            <person name="Kenneth K."/>
            <person name="Flynn T.M."/>
            <person name="Oloughlin E.J."/>
            <person name="Locke R.A."/>
            <person name="Weber J.R."/>
            <person name="Egan S.M."/>
            <person name="Mackie R.I."/>
            <person name="Cann I.K."/>
        </authorList>
    </citation>
    <scope>NUCLEOTIDE SEQUENCE [LARGE SCALE GENOMIC DNA]</scope>
    <source>
        <strain evidence="4 5">Z6</strain>
    </source>
</reference>
<proteinExistence type="predicted"/>
<evidence type="ECO:0008006" key="6">
    <source>
        <dbReference type="Google" id="ProtNLM"/>
    </source>
</evidence>
<evidence type="ECO:0000313" key="5">
    <source>
        <dbReference type="Proteomes" id="UP000093514"/>
    </source>
</evidence>
<dbReference type="Gene3D" id="3.40.50.150">
    <property type="entry name" value="Vaccinia Virus protein VP39"/>
    <property type="match status" value="1"/>
</dbReference>
<dbReference type="SUPFAM" id="SSF53335">
    <property type="entry name" value="S-adenosyl-L-methionine-dependent methyltransferases"/>
    <property type="match status" value="1"/>
</dbReference>
<dbReference type="OrthoDB" id="9806164at2"/>
<dbReference type="InterPro" id="IPR007213">
    <property type="entry name" value="Ppm1/Ppm2/Tcmp"/>
</dbReference>
<evidence type="ECO:0000256" key="2">
    <source>
        <dbReference type="ARBA" id="ARBA00022679"/>
    </source>
</evidence>
<dbReference type="EMBL" id="LWDV01000010">
    <property type="protein sequence ID" value="OCL25694.1"/>
    <property type="molecule type" value="Genomic_DNA"/>
</dbReference>
<keyword evidence="3" id="KW-0812">Transmembrane</keyword>
<dbReference type="Pfam" id="PF04072">
    <property type="entry name" value="LCM"/>
    <property type="match status" value="1"/>
</dbReference>
<accession>A0A1C0A6C8</accession>
<comment type="caution">
    <text evidence="4">The sequence shown here is derived from an EMBL/GenBank/DDBJ whole genome shotgun (WGS) entry which is preliminary data.</text>
</comment>
<dbReference type="InterPro" id="IPR029063">
    <property type="entry name" value="SAM-dependent_MTases_sf"/>
</dbReference>
<dbReference type="GO" id="GO:0032259">
    <property type="term" value="P:methylation"/>
    <property type="evidence" value="ECO:0007669"/>
    <property type="project" value="UniProtKB-KW"/>
</dbReference>
<feature type="transmembrane region" description="Helical" evidence="3">
    <location>
        <begin position="18"/>
        <end position="36"/>
    </location>
</feature>
<organism evidence="4 5">
    <name type="scientific">Orenia metallireducens</name>
    <dbReference type="NCBI Taxonomy" id="1413210"/>
    <lineage>
        <taxon>Bacteria</taxon>
        <taxon>Bacillati</taxon>
        <taxon>Bacillota</taxon>
        <taxon>Clostridia</taxon>
        <taxon>Halanaerobiales</taxon>
        <taxon>Halobacteroidaceae</taxon>
        <taxon>Orenia</taxon>
    </lineage>
</organism>
<sequence>MQALSFQEDDDLYKSDDYIAPIFLPFFFKMILKVSFLRKQFKKIFFNSGMYQYIIGRTEVIDEFFDKFAKDIEQILIFGAGFDSRAIRFKDYLKVDLLYQNRRSNCGAKRKKKI</sequence>
<keyword evidence="3" id="KW-1133">Transmembrane helix</keyword>
<name>A0A1C0A6C8_9FIRM</name>
<dbReference type="AlphaFoldDB" id="A0A1C0A6C8"/>
<dbReference type="GO" id="GO:0008168">
    <property type="term" value="F:methyltransferase activity"/>
    <property type="evidence" value="ECO:0007669"/>
    <property type="project" value="UniProtKB-KW"/>
</dbReference>
<dbReference type="RefSeq" id="WP_068719605.1">
    <property type="nucleotide sequence ID" value="NZ_LWDV01000010.1"/>
</dbReference>
<keyword evidence="2" id="KW-0808">Transferase</keyword>
<reference evidence="5" key="1">
    <citation type="submission" date="2016-07" db="EMBL/GenBank/DDBJ databases">
        <authorList>
            <person name="Florea S."/>
            <person name="Webb J.S."/>
            <person name="Jaromczyk J."/>
            <person name="Schardl C.L."/>
        </authorList>
    </citation>
    <scope>NUCLEOTIDE SEQUENCE [LARGE SCALE GENOMIC DNA]</scope>
    <source>
        <strain evidence="5">Z6</strain>
    </source>
</reference>
<gene>
    <name evidence="4" type="ORF">U472_15305</name>
</gene>
<keyword evidence="1" id="KW-0489">Methyltransferase</keyword>
<evidence type="ECO:0000256" key="1">
    <source>
        <dbReference type="ARBA" id="ARBA00022603"/>
    </source>
</evidence>
<evidence type="ECO:0000313" key="4">
    <source>
        <dbReference type="EMBL" id="OCL25694.1"/>
    </source>
</evidence>